<feature type="region of interest" description="Disordered" evidence="1">
    <location>
        <begin position="168"/>
        <end position="197"/>
    </location>
</feature>
<dbReference type="AlphaFoldDB" id="A0AAX4JSL7"/>
<feature type="region of interest" description="Disordered" evidence="1">
    <location>
        <begin position="78"/>
        <end position="98"/>
    </location>
</feature>
<organism evidence="3 4">
    <name type="scientific">Kwoniella dendrophila CBS 6074</name>
    <dbReference type="NCBI Taxonomy" id="1295534"/>
    <lineage>
        <taxon>Eukaryota</taxon>
        <taxon>Fungi</taxon>
        <taxon>Dikarya</taxon>
        <taxon>Basidiomycota</taxon>
        <taxon>Agaricomycotina</taxon>
        <taxon>Tremellomycetes</taxon>
        <taxon>Tremellales</taxon>
        <taxon>Cryptococcaceae</taxon>
        <taxon>Kwoniella</taxon>
    </lineage>
</organism>
<keyword evidence="2" id="KW-0472">Membrane</keyword>
<feature type="compositionally biased region" description="Low complexity" evidence="1">
    <location>
        <begin position="567"/>
        <end position="584"/>
    </location>
</feature>
<dbReference type="RefSeq" id="XP_066075138.1">
    <property type="nucleotide sequence ID" value="XM_066219041.1"/>
</dbReference>
<feature type="transmembrane region" description="Helical" evidence="2">
    <location>
        <begin position="39"/>
        <end position="59"/>
    </location>
</feature>
<evidence type="ECO:0000313" key="3">
    <source>
        <dbReference type="EMBL" id="WWC88375.1"/>
    </source>
</evidence>
<keyword evidence="4" id="KW-1185">Reference proteome</keyword>
<sequence>MVRKHVSSLLLLSRGYKPYLGQSQTLENNNDWFEIHQTQVLAIIGSILSIITVICIYTLSRNQKPWLPKCLRRPEKVNRIDRESKSTRPPRQSVISTSESIIPNSELPRYIINSHNQKKKELQEGDGRTMWNDIDLLPPQPKNHNDTNEKGERKSLWRKTAYLLNLRKQTEENSESIKQKRGHNDGGGEGEGEKEDFPQGWERITRHTLYKIKTESKRWSIGSIPPIPRRFSVYHNPACDGDIQSKIDRTGLGYLDKQIARSLSDSDDLIDDNTILAYPPNSHQPKENHRKSSVISRQLWHIPNTGQDPSLIPNIANRSQYDNQSSQIGRNDISDPYTQLKPYENTTSISSFTDASSMRSMDLPKHDFSPASYTISSTYSSPALLSPPLNFRSSNYTTASLPNSFGTFDFENQSNTDDIFDVGGYGEKDFNPLDIDGGKYNTSIKLDDPYSPSKTEYKTRINSGSIYGSIKSVSNRKSRFLSFPSRVQPNVDQMENQGVTGSECRSMEEDVDNRKNRRYSIYPGIPKYPKSNFFFDTSIPNIGSTDDKAAPKTKSNVYPDSSHNDSSRMSSSSTISTNSKITPKSRPPLSLRISTSTSTSSSSSKSTSPKTPRPLRYSSTFDMDDMPLWMKKG</sequence>
<dbReference type="EMBL" id="CP144101">
    <property type="protein sequence ID" value="WWC88375.1"/>
    <property type="molecule type" value="Genomic_DNA"/>
</dbReference>
<feature type="region of interest" description="Disordered" evidence="1">
    <location>
        <begin position="321"/>
        <end position="345"/>
    </location>
</feature>
<feature type="compositionally biased region" description="Polar residues" evidence="1">
    <location>
        <begin position="87"/>
        <end position="98"/>
    </location>
</feature>
<feature type="compositionally biased region" description="Low complexity" evidence="1">
    <location>
        <begin position="594"/>
        <end position="610"/>
    </location>
</feature>
<name>A0AAX4JSL7_9TREE</name>
<feature type="region of interest" description="Disordered" evidence="1">
    <location>
        <begin position="118"/>
        <end position="154"/>
    </location>
</feature>
<gene>
    <name evidence="3" type="ORF">L201_003286</name>
</gene>
<feature type="compositionally biased region" description="Basic and acidic residues" evidence="1">
    <location>
        <begin position="143"/>
        <end position="154"/>
    </location>
</feature>
<reference evidence="3 4" key="1">
    <citation type="submission" date="2024-01" db="EMBL/GenBank/DDBJ databases">
        <title>Comparative genomics of Cryptococcus and Kwoniella reveals pathogenesis evolution and contrasting modes of karyotype evolution via chromosome fusion or intercentromeric recombination.</title>
        <authorList>
            <person name="Coelho M.A."/>
            <person name="David-Palma M."/>
            <person name="Shea T."/>
            <person name="Bowers K."/>
            <person name="McGinley-Smith S."/>
            <person name="Mohammad A.W."/>
            <person name="Gnirke A."/>
            <person name="Yurkov A.M."/>
            <person name="Nowrousian M."/>
            <person name="Sun S."/>
            <person name="Cuomo C.A."/>
            <person name="Heitman J."/>
        </authorList>
    </citation>
    <scope>NUCLEOTIDE SEQUENCE [LARGE SCALE GENOMIC DNA]</scope>
    <source>
        <strain evidence="3 4">CBS 6074</strain>
    </source>
</reference>
<dbReference type="Proteomes" id="UP001355207">
    <property type="component" value="Chromosome 4"/>
</dbReference>
<evidence type="ECO:0000313" key="4">
    <source>
        <dbReference type="Proteomes" id="UP001355207"/>
    </source>
</evidence>
<evidence type="ECO:0000256" key="2">
    <source>
        <dbReference type="SAM" id="Phobius"/>
    </source>
</evidence>
<feature type="compositionally biased region" description="Basic and acidic residues" evidence="1">
    <location>
        <begin position="168"/>
        <end position="186"/>
    </location>
</feature>
<feature type="region of interest" description="Disordered" evidence="1">
    <location>
        <begin position="544"/>
        <end position="633"/>
    </location>
</feature>
<keyword evidence="2" id="KW-1133">Transmembrane helix</keyword>
<protein>
    <submittedName>
        <fullName evidence="3">Uncharacterized protein</fullName>
    </submittedName>
</protein>
<accession>A0AAX4JSL7</accession>
<proteinExistence type="predicted"/>
<evidence type="ECO:0000256" key="1">
    <source>
        <dbReference type="SAM" id="MobiDB-lite"/>
    </source>
</evidence>
<keyword evidence="2" id="KW-0812">Transmembrane</keyword>
<dbReference type="GeneID" id="91093956"/>